<name>A0A550CD07_9AGAR</name>
<feature type="region of interest" description="Disordered" evidence="1">
    <location>
        <begin position="1"/>
        <end position="345"/>
    </location>
</feature>
<dbReference type="Proteomes" id="UP000320762">
    <property type="component" value="Unassembled WGS sequence"/>
</dbReference>
<dbReference type="AlphaFoldDB" id="A0A550CD07"/>
<feature type="compositionally biased region" description="Basic and acidic residues" evidence="1">
    <location>
        <begin position="117"/>
        <end position="144"/>
    </location>
</feature>
<protein>
    <submittedName>
        <fullName evidence="2">Uncharacterized protein</fullName>
    </submittedName>
</protein>
<dbReference type="OrthoDB" id="3269397at2759"/>
<feature type="compositionally biased region" description="Pro residues" evidence="1">
    <location>
        <begin position="147"/>
        <end position="158"/>
    </location>
</feature>
<dbReference type="EMBL" id="VDMD01000012">
    <property type="protein sequence ID" value="TRM62691.1"/>
    <property type="molecule type" value="Genomic_DNA"/>
</dbReference>
<accession>A0A550CD07</accession>
<comment type="caution">
    <text evidence="2">The sequence shown here is derived from an EMBL/GenBank/DDBJ whole genome shotgun (WGS) entry which is preliminary data.</text>
</comment>
<feature type="compositionally biased region" description="Basic and acidic residues" evidence="1">
    <location>
        <begin position="14"/>
        <end position="27"/>
    </location>
</feature>
<feature type="compositionally biased region" description="Pro residues" evidence="1">
    <location>
        <begin position="458"/>
        <end position="467"/>
    </location>
</feature>
<evidence type="ECO:0000313" key="2">
    <source>
        <dbReference type="EMBL" id="TRM62691.1"/>
    </source>
</evidence>
<feature type="compositionally biased region" description="Pro residues" evidence="1">
    <location>
        <begin position="217"/>
        <end position="226"/>
    </location>
</feature>
<feature type="compositionally biased region" description="Pro residues" evidence="1">
    <location>
        <begin position="430"/>
        <end position="443"/>
    </location>
</feature>
<feature type="compositionally biased region" description="Basic and acidic residues" evidence="1">
    <location>
        <begin position="37"/>
        <end position="72"/>
    </location>
</feature>
<evidence type="ECO:0000256" key="1">
    <source>
        <dbReference type="SAM" id="MobiDB-lite"/>
    </source>
</evidence>
<feature type="compositionally biased region" description="Low complexity" evidence="1">
    <location>
        <begin position="506"/>
        <end position="523"/>
    </location>
</feature>
<feature type="compositionally biased region" description="Basic and acidic residues" evidence="1">
    <location>
        <begin position="193"/>
        <end position="203"/>
    </location>
</feature>
<organism evidence="2 3">
    <name type="scientific">Schizophyllum amplum</name>
    <dbReference type="NCBI Taxonomy" id="97359"/>
    <lineage>
        <taxon>Eukaryota</taxon>
        <taxon>Fungi</taxon>
        <taxon>Dikarya</taxon>
        <taxon>Basidiomycota</taxon>
        <taxon>Agaricomycotina</taxon>
        <taxon>Agaricomycetes</taxon>
        <taxon>Agaricomycetidae</taxon>
        <taxon>Agaricales</taxon>
        <taxon>Schizophyllaceae</taxon>
        <taxon>Schizophyllum</taxon>
    </lineage>
</organism>
<gene>
    <name evidence="2" type="ORF">BD626DRAFT_630852</name>
</gene>
<feature type="compositionally biased region" description="Basic and acidic residues" evidence="1">
    <location>
        <begin position="85"/>
        <end position="94"/>
    </location>
</feature>
<feature type="region of interest" description="Disordered" evidence="1">
    <location>
        <begin position="388"/>
        <end position="603"/>
    </location>
</feature>
<feature type="compositionally biased region" description="Pro residues" evidence="1">
    <location>
        <begin position="530"/>
        <end position="550"/>
    </location>
</feature>
<feature type="compositionally biased region" description="Low complexity" evidence="1">
    <location>
        <begin position="316"/>
        <end position="327"/>
    </location>
</feature>
<feature type="compositionally biased region" description="Pro residues" evidence="1">
    <location>
        <begin position="328"/>
        <end position="342"/>
    </location>
</feature>
<feature type="compositionally biased region" description="Low complexity" evidence="1">
    <location>
        <begin position="180"/>
        <end position="191"/>
    </location>
</feature>
<feature type="compositionally biased region" description="Pro residues" evidence="1">
    <location>
        <begin position="395"/>
        <end position="405"/>
    </location>
</feature>
<feature type="compositionally biased region" description="Polar residues" evidence="1">
    <location>
        <begin position="579"/>
        <end position="591"/>
    </location>
</feature>
<sequence>MSGLPPRPDNSQPRGERGFRGRDDTRPPRGGRGRGRGRGERGYNPRFSRDTDTYRADTRDDYAPRDWQENSRSRGFGRPSFADSRPPRREERDPYYSGPSRGFDDRRDPYPPPARDFPPHRGRYDRELSPRREPMYDRRPDYRRRTPSPPRSSHPPESPSFSRGRYGAEHDRPHSRSSSRSRYPESSPIISKFQRDSYERPPADNDELEAGQVVSEPEPPSPPPPLIHRIGSPRRSPPPPHPSRLPGRRRQPARWDSPQRRRDGSPGPGPPRGPRYRPIEPMVVDYTPRSPTPPPETPAVMARKQDVEMAPPSSMPSLEPTPMLTEPEPAPAPYSAPAPSVPPNHIDVVKQAYSNHIAPVVSPDPARGPKKASWARATMVPANVYITSTTQLAEPAPPAPEPAPAPAKNEPKEEPMEVDEPPQEVQAPRAPSPPPQVPSPEPQQLPKVETSSELPPRQVSPPLPAPPSHSSKGKGRLAGPPSQPRGFTFPAQPRGPPTGPRLNRGAPSSSMASASSVPSASSVTLAGPSSLPPRPPSLPATPVLPSPIAPSPLRRDSPALFSAGPSVSFTGPPMPSAEPSMSRTGSMSVPQTPALASGSSTPVAAPAAFPGADLPAVLPVASIAKKETDMQVVPPESAAPTTEAHDVKMDDDEDLMKDPFFVHCRTYVPHAERQERKRKKLKNAHFEEPRTELDVLFDERQTQYAQLRQYQHAVARKNSEYVQSASATGGCCWSTSSRATS</sequence>
<reference evidence="2 3" key="1">
    <citation type="journal article" date="2019" name="New Phytol.">
        <title>Comparative genomics reveals unique wood-decay strategies and fruiting body development in the Schizophyllaceae.</title>
        <authorList>
            <person name="Almasi E."/>
            <person name="Sahu N."/>
            <person name="Krizsan K."/>
            <person name="Balint B."/>
            <person name="Kovacs G.M."/>
            <person name="Kiss B."/>
            <person name="Cseklye J."/>
            <person name="Drula E."/>
            <person name="Henrissat B."/>
            <person name="Nagy I."/>
            <person name="Chovatia M."/>
            <person name="Adam C."/>
            <person name="LaButti K."/>
            <person name="Lipzen A."/>
            <person name="Riley R."/>
            <person name="Grigoriev I.V."/>
            <person name="Nagy L.G."/>
        </authorList>
    </citation>
    <scope>NUCLEOTIDE SEQUENCE [LARGE SCALE GENOMIC DNA]</scope>
    <source>
        <strain evidence="2 3">NL-1724</strain>
    </source>
</reference>
<proteinExistence type="predicted"/>
<evidence type="ECO:0000313" key="3">
    <source>
        <dbReference type="Proteomes" id="UP000320762"/>
    </source>
</evidence>
<keyword evidence="3" id="KW-1185">Reference proteome</keyword>